<feature type="domain" description="Solute-binding protein family 5" evidence="5">
    <location>
        <begin position="86"/>
        <end position="472"/>
    </location>
</feature>
<dbReference type="Gene3D" id="3.40.190.10">
    <property type="entry name" value="Periplasmic binding protein-like II"/>
    <property type="match status" value="1"/>
</dbReference>
<dbReference type="PROSITE" id="PS51257">
    <property type="entry name" value="PROKAR_LIPOPROTEIN"/>
    <property type="match status" value="1"/>
</dbReference>
<dbReference type="Pfam" id="PF00496">
    <property type="entry name" value="SBP_bac_5"/>
    <property type="match status" value="1"/>
</dbReference>
<dbReference type="GO" id="GO:1904680">
    <property type="term" value="F:peptide transmembrane transporter activity"/>
    <property type="evidence" value="ECO:0007669"/>
    <property type="project" value="TreeGrafter"/>
</dbReference>
<dbReference type="GO" id="GO:0015833">
    <property type="term" value="P:peptide transport"/>
    <property type="evidence" value="ECO:0007669"/>
    <property type="project" value="TreeGrafter"/>
</dbReference>
<dbReference type="SUPFAM" id="SSF53850">
    <property type="entry name" value="Periplasmic binding protein-like II"/>
    <property type="match status" value="1"/>
</dbReference>
<evidence type="ECO:0000256" key="1">
    <source>
        <dbReference type="ARBA" id="ARBA00005695"/>
    </source>
</evidence>
<evidence type="ECO:0000256" key="2">
    <source>
        <dbReference type="ARBA" id="ARBA00022448"/>
    </source>
</evidence>
<dbReference type="CDD" id="cd08493">
    <property type="entry name" value="PBP2_DppA_like"/>
    <property type="match status" value="1"/>
</dbReference>
<dbReference type="InterPro" id="IPR030678">
    <property type="entry name" value="Peptide/Ni-bd"/>
</dbReference>
<comment type="similarity">
    <text evidence="1">Belongs to the bacterial solute-binding protein 5 family.</text>
</comment>
<keyword evidence="3 4" id="KW-0732">Signal</keyword>
<keyword evidence="2" id="KW-0813">Transport</keyword>
<proteinExistence type="inferred from homology"/>
<evidence type="ECO:0000313" key="6">
    <source>
        <dbReference type="EMBL" id="MBB2894423.1"/>
    </source>
</evidence>
<accession>A0A839NDM3</accession>
<dbReference type="PIRSF" id="PIRSF002741">
    <property type="entry name" value="MppA"/>
    <property type="match status" value="1"/>
</dbReference>
<evidence type="ECO:0000259" key="5">
    <source>
        <dbReference type="Pfam" id="PF00496"/>
    </source>
</evidence>
<dbReference type="PANTHER" id="PTHR30290">
    <property type="entry name" value="PERIPLASMIC BINDING COMPONENT OF ABC TRANSPORTER"/>
    <property type="match status" value="1"/>
</dbReference>
<sequence>MPVTKTAATVALLAASALALTSCASSKRDDNKSTGNGKSDTNATLNFGAAGAPATLDPFYASDGETFRVSREIFEGLVGFKPGTAEVAPRLATSWSPSKDGKTWTFKLKTGVKFTDGTPFNADAVCKNFKRMDSQNKAGQTASEYWLANMGGYNGADGELYQGCVAKNAATVQIKISRPTSKFPALLGLPSFSMQSPTAMDKYDANGIKAQGQGFVYPAYANAHPVGTGPMKFQSYDKTNKTVTLVRNDDYAGSDKATVKKIVFSIIPDETARKQALASGQIDGYDLPNPVDWPSLKKDDNLEIRPAFNILYLGLNAKVDPDLKDLRVRQALYYAINRDQLVKSQLPTGANVATQFIPSTVAGFNKSLTPYKYDPAKAKSLLKAAGKSNLKITFWYPTEVSRPYMPAPDKIFNAIKSDWEAVGVKVTPKPMPWAGGYVTGTQNGNAAAYLMGWTGDYNTPDNFLGNFFSDPKGQMTVGAYPWGAAFHKALQDDDSIVDESQRATAYEQLNKKIMEQYLPGLPISSSPPAIVFSKKVTGVVPSPLTDEHLWTAKVSK</sequence>
<organism evidence="6 7">
    <name type="scientific">Flexivirga oryzae</name>
    <dbReference type="NCBI Taxonomy" id="1794944"/>
    <lineage>
        <taxon>Bacteria</taxon>
        <taxon>Bacillati</taxon>
        <taxon>Actinomycetota</taxon>
        <taxon>Actinomycetes</taxon>
        <taxon>Micrococcales</taxon>
        <taxon>Dermacoccaceae</taxon>
        <taxon>Flexivirga</taxon>
    </lineage>
</organism>
<evidence type="ECO:0000313" key="7">
    <source>
        <dbReference type="Proteomes" id="UP000559182"/>
    </source>
</evidence>
<dbReference type="AlphaFoldDB" id="A0A839NDM3"/>
<dbReference type="EMBL" id="JACHVQ010000005">
    <property type="protein sequence ID" value="MBB2894423.1"/>
    <property type="molecule type" value="Genomic_DNA"/>
</dbReference>
<comment type="caution">
    <text evidence="6">The sequence shown here is derived from an EMBL/GenBank/DDBJ whole genome shotgun (WGS) entry which is preliminary data.</text>
</comment>
<dbReference type="GO" id="GO:0043190">
    <property type="term" value="C:ATP-binding cassette (ABC) transporter complex"/>
    <property type="evidence" value="ECO:0007669"/>
    <property type="project" value="InterPro"/>
</dbReference>
<dbReference type="InterPro" id="IPR000914">
    <property type="entry name" value="SBP_5_dom"/>
</dbReference>
<reference evidence="6 7" key="1">
    <citation type="submission" date="2020-08" db="EMBL/GenBank/DDBJ databases">
        <title>Sequencing the genomes of 1000 actinobacteria strains.</title>
        <authorList>
            <person name="Klenk H.-P."/>
        </authorList>
    </citation>
    <scope>NUCLEOTIDE SEQUENCE [LARGE SCALE GENOMIC DNA]</scope>
    <source>
        <strain evidence="6 7">DSM 105369</strain>
    </source>
</reference>
<evidence type="ECO:0000256" key="4">
    <source>
        <dbReference type="SAM" id="SignalP"/>
    </source>
</evidence>
<dbReference type="InterPro" id="IPR039424">
    <property type="entry name" value="SBP_5"/>
</dbReference>
<dbReference type="RefSeq" id="WP_183322868.1">
    <property type="nucleotide sequence ID" value="NZ_JACHVQ010000005.1"/>
</dbReference>
<name>A0A839NDM3_9MICO</name>
<evidence type="ECO:0000256" key="3">
    <source>
        <dbReference type="ARBA" id="ARBA00022729"/>
    </source>
</evidence>
<dbReference type="Proteomes" id="UP000559182">
    <property type="component" value="Unassembled WGS sequence"/>
</dbReference>
<dbReference type="Gene3D" id="3.90.76.10">
    <property type="entry name" value="Dipeptide-binding Protein, Domain 1"/>
    <property type="match status" value="1"/>
</dbReference>
<feature type="signal peptide" evidence="4">
    <location>
        <begin position="1"/>
        <end position="24"/>
    </location>
</feature>
<keyword evidence="7" id="KW-1185">Reference proteome</keyword>
<dbReference type="GO" id="GO:0042597">
    <property type="term" value="C:periplasmic space"/>
    <property type="evidence" value="ECO:0007669"/>
    <property type="project" value="UniProtKB-ARBA"/>
</dbReference>
<dbReference type="PANTHER" id="PTHR30290:SF9">
    <property type="entry name" value="OLIGOPEPTIDE-BINDING PROTEIN APPA"/>
    <property type="match status" value="1"/>
</dbReference>
<gene>
    <name evidence="6" type="ORF">FHU39_004465</name>
</gene>
<protein>
    <submittedName>
        <fullName evidence="6">Peptide/nickel transport system substrate-binding protein</fullName>
    </submittedName>
</protein>
<feature type="chain" id="PRO_5032541006" evidence="4">
    <location>
        <begin position="25"/>
        <end position="556"/>
    </location>
</feature>
<dbReference type="Gene3D" id="3.10.105.10">
    <property type="entry name" value="Dipeptide-binding Protein, Domain 3"/>
    <property type="match status" value="1"/>
</dbReference>